<protein>
    <submittedName>
        <fullName evidence="7">Peptidase C14</fullName>
    </submittedName>
</protein>
<dbReference type="SUPFAM" id="SSF52540">
    <property type="entry name" value="P-loop containing nucleoside triphosphate hydrolases"/>
    <property type="match status" value="1"/>
</dbReference>
<keyword evidence="8" id="KW-1185">Reference proteome</keyword>
<feature type="repeat" description="WD" evidence="3">
    <location>
        <begin position="12"/>
        <end position="37"/>
    </location>
</feature>
<dbReference type="OrthoDB" id="88903at2"/>
<dbReference type="Proteomes" id="UP000014139">
    <property type="component" value="Unassembled WGS sequence"/>
</dbReference>
<name>R1FY71_9PSEU</name>
<dbReference type="InterPro" id="IPR011646">
    <property type="entry name" value="KAP_P-loop"/>
</dbReference>
<dbReference type="EMBL" id="AOUO01000523">
    <property type="protein sequence ID" value="EOD64303.1"/>
    <property type="molecule type" value="Genomic_DNA"/>
</dbReference>
<accession>R1FY71</accession>
<feature type="repeat" description="WD" evidence="3">
    <location>
        <begin position="304"/>
        <end position="336"/>
    </location>
</feature>
<dbReference type="SMART" id="SM00320">
    <property type="entry name" value="WD40"/>
    <property type="match status" value="12"/>
</dbReference>
<evidence type="ECO:0000256" key="1">
    <source>
        <dbReference type="ARBA" id="ARBA00022574"/>
    </source>
</evidence>
<feature type="transmembrane region" description="Helical" evidence="5">
    <location>
        <begin position="829"/>
        <end position="845"/>
    </location>
</feature>
<dbReference type="InterPro" id="IPR020472">
    <property type="entry name" value="WD40_PAC1"/>
</dbReference>
<dbReference type="RefSeq" id="WP_004558906.1">
    <property type="nucleotide sequence ID" value="NZ_AOUO01000523.1"/>
</dbReference>
<evidence type="ECO:0000313" key="8">
    <source>
        <dbReference type="Proteomes" id="UP000014139"/>
    </source>
</evidence>
<organism evidence="7 8">
    <name type="scientific">Amycolatopsis vancoresmycina DSM 44592</name>
    <dbReference type="NCBI Taxonomy" id="1292037"/>
    <lineage>
        <taxon>Bacteria</taxon>
        <taxon>Bacillati</taxon>
        <taxon>Actinomycetota</taxon>
        <taxon>Actinomycetes</taxon>
        <taxon>Pseudonocardiales</taxon>
        <taxon>Pseudonocardiaceae</taxon>
        <taxon>Amycolatopsis</taxon>
    </lineage>
</organism>
<dbReference type="SUPFAM" id="SSF50998">
    <property type="entry name" value="Quinoprotein alcohol dehydrogenase-like"/>
    <property type="match status" value="2"/>
</dbReference>
<dbReference type="PANTHER" id="PTHR22847">
    <property type="entry name" value="WD40 REPEAT PROTEIN"/>
    <property type="match status" value="1"/>
</dbReference>
<dbReference type="PROSITE" id="PS50082">
    <property type="entry name" value="WD_REPEATS_2"/>
    <property type="match status" value="6"/>
</dbReference>
<feature type="transmembrane region" description="Helical" evidence="5">
    <location>
        <begin position="801"/>
        <end position="823"/>
    </location>
</feature>
<evidence type="ECO:0000256" key="5">
    <source>
        <dbReference type="SAM" id="Phobius"/>
    </source>
</evidence>
<evidence type="ECO:0000259" key="6">
    <source>
        <dbReference type="Pfam" id="PF07693"/>
    </source>
</evidence>
<keyword evidence="5" id="KW-0812">Transmembrane</keyword>
<dbReference type="PANTHER" id="PTHR22847:SF637">
    <property type="entry name" value="WD REPEAT DOMAIN 5B"/>
    <property type="match status" value="1"/>
</dbReference>
<evidence type="ECO:0000256" key="2">
    <source>
        <dbReference type="ARBA" id="ARBA00022737"/>
    </source>
</evidence>
<dbReference type="AlphaFoldDB" id="R1FY71"/>
<dbReference type="PRINTS" id="PR00320">
    <property type="entry name" value="GPROTEINBRPT"/>
</dbReference>
<dbReference type="InterPro" id="IPR001680">
    <property type="entry name" value="WD40_rpt"/>
</dbReference>
<dbReference type="CDD" id="cd00200">
    <property type="entry name" value="WD40"/>
    <property type="match status" value="1"/>
</dbReference>
<dbReference type="eggNOG" id="COG4928">
    <property type="taxonomic scope" value="Bacteria"/>
</dbReference>
<comment type="caution">
    <text evidence="7">The sequence shown here is derived from an EMBL/GenBank/DDBJ whole genome shotgun (WGS) entry which is preliminary data.</text>
</comment>
<keyword evidence="1 3" id="KW-0853">WD repeat</keyword>
<dbReference type="SUPFAM" id="SSF101898">
    <property type="entry name" value="NHL repeat"/>
    <property type="match status" value="1"/>
</dbReference>
<dbReference type="Gene3D" id="2.130.10.10">
    <property type="entry name" value="YVTN repeat-like/Quinoprotein amine dehydrogenase"/>
    <property type="match status" value="4"/>
</dbReference>
<dbReference type="Pfam" id="PF07693">
    <property type="entry name" value="KAP_NTPase"/>
    <property type="match status" value="1"/>
</dbReference>
<proteinExistence type="predicted"/>
<sequence>MTGHPTRPLTDIRAVAVTATGERFATGADDGSIRLWSTHPFRRLDAVSAHEGGTLALALDESRGALVSTGANGRVLTWRLADDRLEGTGELTGLRGYRPVRGLAVSAYRVAGVSDDRSLRVCRHDGTGTFSADTGLEPRTVAFLPGGDQVVLAGTRGHAGIAQIWRVDGAPEVLAEVEVPGCETVRCAAVAGRQLVLLGGDGGTVVAWDLAKWTLKSFRTGQPDVVHALAVREGGDEFVAGGSDGVLRQWNIHSGLSKQLREIHDSGILAVAIAAAAAPPIMVVAGGDGALARYRDEHKLAAQFSGHRGAVRAIAVSAEDDLVATGGADHTVRLWNRSGDFEAELVEHRDTVTAIATWPKDRTQLVSGGEDGLIIVWDRVGKVPVGKTPMDHEAKVWAVAVDPTGRRIYSGGNDGKVIAWNAETHKRIGQPWVVADKAVSAIALSGDGTCAVFGSDDGRITFRDLHRHNLPAKTAVAAEGGQIHSVALDGDGRTAVAGSDSGVITVWNVPEMDQVCPPIETGHGDVRKLLLSPWDGSIISCGEDGSVERWDRRTGKSLGNVYPDFVDAVETIGLMPDGEVIVAGGGDGALELVSTAAPEQPATVEAGPPGWSRPPHPLVAGDSATAHDQIGTDDDVRSIAELLAAQQTRAPLSIALLGEWGSGKSSLILQTEDLVQRLADSARDEPSPFWMREIRQVRFNAWHYSDDHLWTGLIERLLDALRDPPATGNKAELRTERDHLLRQRKELEKHLTAADEARTSVFLPLAWAHLVRALFSTARSGADDPKAGKAHRKSLSGWTELGRLLGTCSALFIALMVTCAFVFPDVRGWVGSAVSLAAAVIAGFLKAGKRTGELADILTRRAKELDDKVGRNTAELKRADPEFLFTELREELSQPNRYERYRGLTGYVHQDLSRLAEALDKVVKAENQAGIERIVLYVDDLDRCPPARVVEVLQAVNLLMTFEIFVVVVAVDPPAVFEALRCVRTAAVDERRQRTLDLGLLDKVFNLAFAVQPLGRRGDEYLRHLLDDLEPAKGEPLETVAAAPARPPGRSPAAAAPPAAGLRSLSARDLGQTPPHLPRISQDELDLLASLTAILPGPRAVKKLTNIYRLILAGEFGHREEFLREDFQAAAVLSAGLVRSPEQFASLIRHLSTVRPCPDEGEHRDVVAVFRRCSNGCAELAGVLAAEINRLRLENRCPERYRAWSVKIARYGFATYQHYAAG</sequence>
<keyword evidence="5" id="KW-1133">Transmembrane helix</keyword>
<reference evidence="7 8" key="1">
    <citation type="submission" date="2013-02" db="EMBL/GenBank/DDBJ databases">
        <title>Draft genome sequence of Amycolatopsis vancoresmycina strain DSM 44592T.</title>
        <authorList>
            <person name="Kumar S."/>
            <person name="Kaur N."/>
            <person name="Kaur C."/>
            <person name="Raghava G.P.S."/>
            <person name="Mayilraj S."/>
        </authorList>
    </citation>
    <scope>NUCLEOTIDE SEQUENCE [LARGE SCALE GENOMIC DNA]</scope>
    <source>
        <strain evidence="7 8">DSM 44592</strain>
    </source>
</reference>
<gene>
    <name evidence="7" type="ORF">H480_32513</name>
</gene>
<keyword evidence="2" id="KW-0677">Repeat</keyword>
<dbReference type="PROSITE" id="PS50294">
    <property type="entry name" value="WD_REPEATS_REGION"/>
    <property type="match status" value="3"/>
</dbReference>
<keyword evidence="4" id="KW-0175">Coiled coil</keyword>
<dbReference type="PROSITE" id="PS00678">
    <property type="entry name" value="WD_REPEATS_1"/>
    <property type="match status" value="1"/>
</dbReference>
<feature type="repeat" description="WD" evidence="3">
    <location>
        <begin position="389"/>
        <end position="430"/>
    </location>
</feature>
<feature type="coiled-coil region" evidence="4">
    <location>
        <begin position="730"/>
        <end position="757"/>
    </location>
</feature>
<dbReference type="InterPro" id="IPR015943">
    <property type="entry name" value="WD40/YVTN_repeat-like_dom_sf"/>
</dbReference>
<dbReference type="InterPro" id="IPR019775">
    <property type="entry name" value="WD40_repeat_CS"/>
</dbReference>
<evidence type="ECO:0000256" key="4">
    <source>
        <dbReference type="SAM" id="Coils"/>
    </source>
</evidence>
<dbReference type="InterPro" id="IPR027417">
    <property type="entry name" value="P-loop_NTPase"/>
</dbReference>
<dbReference type="PATRIC" id="fig|1292037.4.peg.6115"/>
<dbReference type="Pfam" id="PF00400">
    <property type="entry name" value="WD40"/>
    <property type="match status" value="6"/>
</dbReference>
<feature type="domain" description="KAP NTPase" evidence="6">
    <location>
        <begin position="638"/>
        <end position="1107"/>
    </location>
</feature>
<dbReference type="eggNOG" id="COG2319">
    <property type="taxonomic scope" value="Bacteria"/>
</dbReference>
<evidence type="ECO:0000256" key="3">
    <source>
        <dbReference type="PROSITE-ProRule" id="PRU00221"/>
    </source>
</evidence>
<keyword evidence="5" id="KW-0472">Membrane</keyword>
<feature type="repeat" description="WD" evidence="3">
    <location>
        <begin position="219"/>
        <end position="260"/>
    </location>
</feature>
<evidence type="ECO:0000313" key="7">
    <source>
        <dbReference type="EMBL" id="EOD64303.1"/>
    </source>
</evidence>
<dbReference type="InterPro" id="IPR011047">
    <property type="entry name" value="Quinoprotein_ADH-like_sf"/>
</dbReference>
<feature type="repeat" description="WD" evidence="3">
    <location>
        <begin position="476"/>
        <end position="509"/>
    </location>
</feature>
<feature type="repeat" description="WD" evidence="3">
    <location>
        <begin position="345"/>
        <end position="378"/>
    </location>
</feature>